<dbReference type="InterPro" id="IPR003838">
    <property type="entry name" value="ABC3_permease_C"/>
</dbReference>
<dbReference type="Pfam" id="PF02687">
    <property type="entry name" value="FtsX"/>
    <property type="match status" value="1"/>
</dbReference>
<comment type="caution">
    <text evidence="10">The sequence shown here is derived from an EMBL/GenBank/DDBJ whole genome shotgun (WGS) entry which is preliminary data.</text>
</comment>
<dbReference type="PANTHER" id="PTHR30572:SF4">
    <property type="entry name" value="ABC TRANSPORTER PERMEASE YTRF"/>
    <property type="match status" value="1"/>
</dbReference>
<evidence type="ECO:0000256" key="7">
    <source>
        <dbReference type="SAM" id="Phobius"/>
    </source>
</evidence>
<keyword evidence="2" id="KW-1003">Cell membrane</keyword>
<feature type="domain" description="ABC3 transporter permease C-terminal" evidence="8">
    <location>
        <begin position="284"/>
        <end position="402"/>
    </location>
</feature>
<dbReference type="RefSeq" id="WP_115481740.1">
    <property type="nucleotide sequence ID" value="NZ_QRCT01000020.1"/>
</dbReference>
<evidence type="ECO:0000313" key="11">
    <source>
        <dbReference type="Proteomes" id="UP000255036"/>
    </source>
</evidence>
<dbReference type="GO" id="GO:0005886">
    <property type="term" value="C:plasma membrane"/>
    <property type="evidence" value="ECO:0007669"/>
    <property type="project" value="UniProtKB-SubCell"/>
</dbReference>
<dbReference type="Proteomes" id="UP000255036">
    <property type="component" value="Unassembled WGS sequence"/>
</dbReference>
<feature type="transmembrane region" description="Helical" evidence="7">
    <location>
        <begin position="277"/>
        <end position="305"/>
    </location>
</feature>
<keyword evidence="11" id="KW-1185">Reference proteome</keyword>
<accession>A0A371AVI4</accession>
<evidence type="ECO:0000313" key="10">
    <source>
        <dbReference type="EMBL" id="RDU23595.1"/>
    </source>
</evidence>
<reference evidence="10 11" key="1">
    <citation type="submission" date="2018-07" db="EMBL/GenBank/DDBJ databases">
        <title>Anaerosacharophilus polymeroproducens gen. nov. sp. nov., an anaerobic bacterium isolated from salt field.</title>
        <authorList>
            <person name="Kim W."/>
            <person name="Yang S.-H."/>
            <person name="Oh J."/>
            <person name="Lee J.-H."/>
            <person name="Kwon K.K."/>
        </authorList>
    </citation>
    <scope>NUCLEOTIDE SEQUENCE [LARGE SCALE GENOMIC DNA]</scope>
    <source>
        <strain evidence="10 11">MCWD5</strain>
    </source>
</reference>
<evidence type="ECO:0000256" key="6">
    <source>
        <dbReference type="ARBA" id="ARBA00038076"/>
    </source>
</evidence>
<keyword evidence="5 7" id="KW-0472">Membrane</keyword>
<dbReference type="GO" id="GO:0022857">
    <property type="term" value="F:transmembrane transporter activity"/>
    <property type="evidence" value="ECO:0007669"/>
    <property type="project" value="TreeGrafter"/>
</dbReference>
<keyword evidence="3 7" id="KW-0812">Transmembrane</keyword>
<sequence>MAQLLEYLKMAVDNIKSNKGRSFLTMLGIIIGISSVILIVSIGNGAGKKVNSELEGLAGGQMYLTVNDLGLDNQNGITQEDIDAIKEQVDHLKGVAPVTGSDGTAYVKKGEFDAQFSAGTEDNTYLQQHTMIRGKYYTKSDVESAQKVGVINKSDALRLFGTVDVIGMELEVNVQGQSTIISIVGVMELEDSMFSYQYEGMPVTINIPYTTLEAITGTDVEPFQATYLIGESGKYSKEIIKETIDLLKARHQVTKDDVYIIQDFNDQMKSINQVISIMTMFIVFVAAISLLVGGIGVMNIMLVSVTERTREIGIRKALGAKTKSIMLQFLAESAIITLLGGIIGIVVGICGAYLVCAIPQVSDKGITPVLSVTSILIAVSFSSAIGLFFGIYPARKAAKMSPIEALRRE</sequence>
<feature type="transmembrane region" description="Helical" evidence="7">
    <location>
        <begin position="326"/>
        <end position="354"/>
    </location>
</feature>
<evidence type="ECO:0000256" key="5">
    <source>
        <dbReference type="ARBA" id="ARBA00023136"/>
    </source>
</evidence>
<dbReference type="Pfam" id="PF12704">
    <property type="entry name" value="MacB_PCD"/>
    <property type="match status" value="1"/>
</dbReference>
<evidence type="ECO:0000259" key="9">
    <source>
        <dbReference type="Pfam" id="PF12704"/>
    </source>
</evidence>
<evidence type="ECO:0000256" key="3">
    <source>
        <dbReference type="ARBA" id="ARBA00022692"/>
    </source>
</evidence>
<proteinExistence type="inferred from homology"/>
<evidence type="ECO:0000259" key="8">
    <source>
        <dbReference type="Pfam" id="PF02687"/>
    </source>
</evidence>
<evidence type="ECO:0000256" key="2">
    <source>
        <dbReference type="ARBA" id="ARBA00022475"/>
    </source>
</evidence>
<dbReference type="EMBL" id="QRCT01000020">
    <property type="protein sequence ID" value="RDU23595.1"/>
    <property type="molecule type" value="Genomic_DNA"/>
</dbReference>
<feature type="domain" description="MacB-like periplasmic core" evidence="9">
    <location>
        <begin position="22"/>
        <end position="216"/>
    </location>
</feature>
<dbReference type="OrthoDB" id="9770036at2"/>
<dbReference type="InterPro" id="IPR025857">
    <property type="entry name" value="MacB_PCD"/>
</dbReference>
<keyword evidence="4 7" id="KW-1133">Transmembrane helix</keyword>
<comment type="similarity">
    <text evidence="6">Belongs to the ABC-4 integral membrane protein family.</text>
</comment>
<gene>
    <name evidence="10" type="ORF">DWV06_08400</name>
</gene>
<dbReference type="PANTHER" id="PTHR30572">
    <property type="entry name" value="MEMBRANE COMPONENT OF TRANSPORTER-RELATED"/>
    <property type="match status" value="1"/>
</dbReference>
<feature type="transmembrane region" description="Helical" evidence="7">
    <location>
        <begin position="366"/>
        <end position="392"/>
    </location>
</feature>
<dbReference type="AlphaFoldDB" id="A0A371AVI4"/>
<organism evidence="10 11">
    <name type="scientific">Anaerosacchariphilus polymeriproducens</name>
    <dbReference type="NCBI Taxonomy" id="1812858"/>
    <lineage>
        <taxon>Bacteria</taxon>
        <taxon>Bacillati</taxon>
        <taxon>Bacillota</taxon>
        <taxon>Clostridia</taxon>
        <taxon>Lachnospirales</taxon>
        <taxon>Lachnospiraceae</taxon>
        <taxon>Anaerosacchariphilus</taxon>
    </lineage>
</organism>
<dbReference type="InterPro" id="IPR050250">
    <property type="entry name" value="Macrolide_Exporter_MacB"/>
</dbReference>
<evidence type="ECO:0000256" key="4">
    <source>
        <dbReference type="ARBA" id="ARBA00022989"/>
    </source>
</evidence>
<evidence type="ECO:0000256" key="1">
    <source>
        <dbReference type="ARBA" id="ARBA00004651"/>
    </source>
</evidence>
<name>A0A371AVI4_9FIRM</name>
<protein>
    <submittedName>
        <fullName evidence="10">Macrolide ABC transporter permease</fullName>
    </submittedName>
</protein>
<feature type="transmembrane region" description="Helical" evidence="7">
    <location>
        <begin position="23"/>
        <end position="43"/>
    </location>
</feature>
<comment type="subcellular location">
    <subcellularLocation>
        <location evidence="1">Cell membrane</location>
        <topology evidence="1">Multi-pass membrane protein</topology>
    </subcellularLocation>
</comment>